<dbReference type="InterPro" id="IPR000305">
    <property type="entry name" value="GIY-YIG_endonuc"/>
</dbReference>
<evidence type="ECO:0000259" key="1">
    <source>
        <dbReference type="PROSITE" id="PS50164"/>
    </source>
</evidence>
<dbReference type="RefSeq" id="WP_005885381.1">
    <property type="nucleotide sequence ID" value="NZ_CP028102.1"/>
</dbReference>
<accession>A0ABM6TY98</accession>
<proteinExistence type="predicted"/>
<feature type="domain" description="GIY-YIG" evidence="1">
    <location>
        <begin position="124"/>
        <end position="217"/>
    </location>
</feature>
<gene>
    <name evidence="2" type="ORF">C4N19_09835</name>
</gene>
<protein>
    <recommendedName>
        <fullName evidence="1">GIY-YIG domain-containing protein</fullName>
    </recommendedName>
</protein>
<dbReference type="SUPFAM" id="SSF82771">
    <property type="entry name" value="GIY-YIG endonuclease"/>
    <property type="match status" value="1"/>
</dbReference>
<dbReference type="Proteomes" id="UP000240258">
    <property type="component" value="Chromosome"/>
</dbReference>
<sequence>MGKNFHFQTPFHFLNFCNKYINLEEEDKKVLEYFVDKAIKGDMLCQAIINRFTAILKFEQNNTLDREKIISILSEVYYCDVNLRKIIKKYNLNLNIFGDIKTIFKEEDYSVSEEFIKEMEDLVQVYGLYFLYDQDKNLIYIGKSRNLNERIPSSVKERKAYYLKYKLTKTLTDTHILELYYIAKLKPILNKDSKENDDTTLTIEYSFKKESDFIKIRGDK</sequence>
<dbReference type="InterPro" id="IPR035901">
    <property type="entry name" value="GIY-YIG_endonuc_sf"/>
</dbReference>
<evidence type="ECO:0000313" key="3">
    <source>
        <dbReference type="Proteomes" id="UP000240258"/>
    </source>
</evidence>
<keyword evidence="3" id="KW-1185">Reference proteome</keyword>
<evidence type="ECO:0000313" key="2">
    <source>
        <dbReference type="EMBL" id="AVQ19374.1"/>
    </source>
</evidence>
<dbReference type="Pfam" id="PF01541">
    <property type="entry name" value="GIY-YIG"/>
    <property type="match status" value="1"/>
</dbReference>
<dbReference type="PROSITE" id="PS50164">
    <property type="entry name" value="GIY_YIG"/>
    <property type="match status" value="1"/>
</dbReference>
<reference evidence="3" key="1">
    <citation type="journal article" date="2018" name="MSphere">
        <title>Fusobacterium Genomics Using MinION and Illumina Sequencing Enables Genome Completion and Correction.</title>
        <authorList>
            <person name="Todd S.M."/>
            <person name="Settlage R.E."/>
            <person name="Lahmers K.K."/>
            <person name="Slade D.J."/>
        </authorList>
    </citation>
    <scope>NUCLEOTIDE SEQUENCE [LARGE SCALE GENOMIC DNA]</scope>
    <source>
        <strain evidence="3">ATCC 9817</strain>
    </source>
</reference>
<dbReference type="GeneID" id="62763831"/>
<name>A0ABM6TY98_FUSMR</name>
<dbReference type="EMBL" id="CP028102">
    <property type="protein sequence ID" value="AVQ19374.1"/>
    <property type="molecule type" value="Genomic_DNA"/>
</dbReference>
<dbReference type="Gene3D" id="3.40.1440.10">
    <property type="entry name" value="GIY-YIG endonuclease"/>
    <property type="match status" value="1"/>
</dbReference>
<organism evidence="2 3">
    <name type="scientific">Fusobacterium mortiferum ATCC 9817</name>
    <dbReference type="NCBI Taxonomy" id="469616"/>
    <lineage>
        <taxon>Bacteria</taxon>
        <taxon>Fusobacteriati</taxon>
        <taxon>Fusobacteriota</taxon>
        <taxon>Fusobacteriia</taxon>
        <taxon>Fusobacteriales</taxon>
        <taxon>Fusobacteriaceae</taxon>
        <taxon>Fusobacterium</taxon>
    </lineage>
</organism>